<reference evidence="6 7" key="1">
    <citation type="submission" date="2018-10" db="EMBL/GenBank/DDBJ databases">
        <title>Fifty Aureobasidium pullulans genomes reveal a recombining polyextremotolerant generalist.</title>
        <authorList>
            <person name="Gostincar C."/>
            <person name="Turk M."/>
            <person name="Zajc J."/>
            <person name="Gunde-Cimerman N."/>
        </authorList>
    </citation>
    <scope>NUCLEOTIDE SEQUENCE [LARGE SCALE GENOMIC DNA]</scope>
    <source>
        <strain evidence="3 9">EXF-11013</strain>
        <strain evidence="2 6">EXF-11900</strain>
        <strain evidence="5 8">EXF-3844</strain>
        <strain evidence="4 7">EXF-4256</strain>
    </source>
</reference>
<evidence type="ECO:0000256" key="1">
    <source>
        <dbReference type="SAM" id="MobiDB-lite"/>
    </source>
</evidence>
<dbReference type="EMBL" id="QZBJ01000242">
    <property type="protein sequence ID" value="THY66582.1"/>
    <property type="molecule type" value="Genomic_DNA"/>
</dbReference>
<dbReference type="SUPFAM" id="SSF50685">
    <property type="entry name" value="Barwin-like endoglucanases"/>
    <property type="match status" value="1"/>
</dbReference>
<dbReference type="InterPro" id="IPR036908">
    <property type="entry name" value="RlpA-like_sf"/>
</dbReference>
<evidence type="ECO:0000313" key="9">
    <source>
        <dbReference type="Proteomes" id="UP000310687"/>
    </source>
</evidence>
<name>A0A4S9Q162_AURPU</name>
<dbReference type="AlphaFoldDB" id="A0A4S9Q162"/>
<feature type="compositionally biased region" description="Low complexity" evidence="1">
    <location>
        <begin position="1"/>
        <end position="25"/>
    </location>
</feature>
<organism evidence="3 9">
    <name type="scientific">Aureobasidium pullulans</name>
    <name type="common">Black yeast</name>
    <name type="synonym">Pullularia pullulans</name>
    <dbReference type="NCBI Taxonomy" id="5580"/>
    <lineage>
        <taxon>Eukaryota</taxon>
        <taxon>Fungi</taxon>
        <taxon>Dikarya</taxon>
        <taxon>Ascomycota</taxon>
        <taxon>Pezizomycotina</taxon>
        <taxon>Dothideomycetes</taxon>
        <taxon>Dothideomycetidae</taxon>
        <taxon>Dothideales</taxon>
        <taxon>Saccotheciaceae</taxon>
        <taxon>Aureobasidium</taxon>
    </lineage>
</organism>
<evidence type="ECO:0000313" key="7">
    <source>
        <dbReference type="Proteomes" id="UP000305064"/>
    </source>
</evidence>
<proteinExistence type="predicted"/>
<dbReference type="Gene3D" id="2.40.40.10">
    <property type="entry name" value="RlpA-like domain"/>
    <property type="match status" value="1"/>
</dbReference>
<dbReference type="EMBL" id="QZBN01002114">
    <property type="protein sequence ID" value="THZ13122.1"/>
    <property type="molecule type" value="Genomic_DNA"/>
</dbReference>
<protein>
    <submittedName>
        <fullName evidence="3">Uncharacterized protein</fullName>
    </submittedName>
</protein>
<dbReference type="Proteomes" id="UP000310687">
    <property type="component" value="Unassembled WGS sequence"/>
</dbReference>
<dbReference type="Proteomes" id="UP000304951">
    <property type="component" value="Unassembled WGS sequence"/>
</dbReference>
<evidence type="ECO:0000313" key="4">
    <source>
        <dbReference type="EMBL" id="THY66582.1"/>
    </source>
</evidence>
<evidence type="ECO:0000313" key="3">
    <source>
        <dbReference type="EMBL" id="THW31257.1"/>
    </source>
</evidence>
<dbReference type="EMBL" id="QZAF01000556">
    <property type="protein sequence ID" value="THV66182.1"/>
    <property type="molecule type" value="Genomic_DNA"/>
</dbReference>
<feature type="region of interest" description="Disordered" evidence="1">
    <location>
        <begin position="1"/>
        <end position="42"/>
    </location>
</feature>
<evidence type="ECO:0000313" key="6">
    <source>
        <dbReference type="Proteomes" id="UP000304951"/>
    </source>
</evidence>
<evidence type="ECO:0000313" key="8">
    <source>
        <dbReference type="Proteomes" id="UP000310121"/>
    </source>
</evidence>
<dbReference type="Proteomes" id="UP000305064">
    <property type="component" value="Unassembled WGS sequence"/>
</dbReference>
<evidence type="ECO:0000313" key="2">
    <source>
        <dbReference type="EMBL" id="THV66182.1"/>
    </source>
</evidence>
<sequence>MDDIPSSQSTSTPTSSTSFRSPTRTWVPSQDAYGKKSYSPGGKMASVYDATRTSTFRCDNVSYPADDYYVAFWTRYDSSLALSKNSQPAPINCGQRLKFTNPLTGLSASGVVLDRCASCIGVGDLSLNDPTTNEGLVNGATVDFSRELWNKIYNGAPGDVYDVIYVGDPLQGVS</sequence>
<dbReference type="Proteomes" id="UP000310121">
    <property type="component" value="Unassembled WGS sequence"/>
</dbReference>
<accession>A0A4S9Q162</accession>
<gene>
    <name evidence="5" type="ORF">D6C90_10323</name>
    <name evidence="4" type="ORF">D6C94_10771</name>
    <name evidence="3" type="ORF">D6D22_10264</name>
    <name evidence="2" type="ORF">D6D28_08549</name>
</gene>
<evidence type="ECO:0000313" key="5">
    <source>
        <dbReference type="EMBL" id="THZ13122.1"/>
    </source>
</evidence>
<comment type="caution">
    <text evidence="3">The sequence shown here is derived from an EMBL/GenBank/DDBJ whole genome shotgun (WGS) entry which is preliminary data.</text>
</comment>
<dbReference type="EMBL" id="QZAL01000314">
    <property type="protein sequence ID" value="THW31257.1"/>
    <property type="molecule type" value="Genomic_DNA"/>
</dbReference>